<dbReference type="SUPFAM" id="SSF88946">
    <property type="entry name" value="Sigma2 domain of RNA polymerase sigma factors"/>
    <property type="match status" value="1"/>
</dbReference>
<keyword evidence="2" id="KW-1185">Reference proteome</keyword>
<dbReference type="InterPro" id="IPR013325">
    <property type="entry name" value="RNA_pol_sigma_r2"/>
</dbReference>
<sequence>MNMNPEKKDRVLSRYCGNGMEGLRKLCNPLIARLGGITQADYDDFYSIALEVLSQSVERYDENTGCTFAAYYIGNVERRYINELRRRNTKGRRSEYGMVDSLDRCVGEDGLRLADTIASDFDVFDEVMEHEGCNSDSMMIYLSRLSIIQRAVLIMMAEGYSSDEIKEALAIDARQYRESIAAIRAYENIRVLM</sequence>
<reference evidence="1 2" key="1">
    <citation type="submission" date="2008-11" db="EMBL/GenBank/DDBJ databases">
        <title>Draft genome sequence of Bacteroides pectinophilus (ATCC 43243).</title>
        <authorList>
            <person name="Sudarsanam P."/>
            <person name="Ley R."/>
            <person name="Guruge J."/>
            <person name="Turnbaugh P.J."/>
            <person name="Mahowald M."/>
            <person name="Liep D."/>
            <person name="Gordon J."/>
        </authorList>
    </citation>
    <scope>NUCLEOTIDE SEQUENCE [LARGE SCALE GENOMIC DNA]</scope>
    <source>
        <strain evidence="1 2">ATCC 43243</strain>
    </source>
</reference>
<protein>
    <submittedName>
        <fullName evidence="1">Uncharacterized protein</fullName>
    </submittedName>
</protein>
<dbReference type="Gene3D" id="1.10.1740.10">
    <property type="match status" value="1"/>
</dbReference>
<dbReference type="STRING" id="483218.BACPEC_01045"/>
<dbReference type="AlphaFoldDB" id="B7AQT7"/>
<reference evidence="1 2" key="2">
    <citation type="submission" date="2008-11" db="EMBL/GenBank/DDBJ databases">
        <authorList>
            <person name="Fulton L."/>
            <person name="Clifton S."/>
            <person name="Fulton B."/>
            <person name="Xu J."/>
            <person name="Minx P."/>
            <person name="Pepin K.H."/>
            <person name="Johnson M."/>
            <person name="Bhonagiri V."/>
            <person name="Nash W.E."/>
            <person name="Mardis E.R."/>
            <person name="Wilson R.K."/>
        </authorList>
    </citation>
    <scope>NUCLEOTIDE SEQUENCE [LARGE SCALE GENOMIC DNA]</scope>
    <source>
        <strain evidence="1 2">ATCC 43243</strain>
    </source>
</reference>
<dbReference type="GO" id="GO:0006352">
    <property type="term" value="P:DNA-templated transcription initiation"/>
    <property type="evidence" value="ECO:0007669"/>
    <property type="project" value="InterPro"/>
</dbReference>
<evidence type="ECO:0000313" key="2">
    <source>
        <dbReference type="Proteomes" id="UP000003136"/>
    </source>
</evidence>
<comment type="caution">
    <text evidence="1">The sequence shown here is derived from an EMBL/GenBank/DDBJ whole genome shotgun (WGS) entry which is preliminary data.</text>
</comment>
<organism evidence="1 2">
    <name type="scientific">[Bacteroides] pectinophilus ATCC 43243</name>
    <dbReference type="NCBI Taxonomy" id="483218"/>
    <lineage>
        <taxon>Bacteria</taxon>
        <taxon>Bacillati</taxon>
        <taxon>Bacillota</taxon>
        <taxon>Clostridia</taxon>
        <taxon>Eubacteriales</taxon>
    </lineage>
</organism>
<proteinExistence type="predicted"/>
<accession>B7AQT7</accession>
<evidence type="ECO:0000313" key="1">
    <source>
        <dbReference type="EMBL" id="EEC58060.1"/>
    </source>
</evidence>
<dbReference type="GO" id="GO:0003700">
    <property type="term" value="F:DNA-binding transcription factor activity"/>
    <property type="evidence" value="ECO:0007669"/>
    <property type="project" value="InterPro"/>
</dbReference>
<dbReference type="HOGENOM" id="CLU_112813_0_0_9"/>
<dbReference type="EMBL" id="ABVQ01000035">
    <property type="protein sequence ID" value="EEC58060.1"/>
    <property type="molecule type" value="Genomic_DNA"/>
</dbReference>
<gene>
    <name evidence="1" type="ORF">BACPEC_01045</name>
</gene>
<name>B7AQT7_9FIRM</name>
<dbReference type="Proteomes" id="UP000003136">
    <property type="component" value="Unassembled WGS sequence"/>
</dbReference>
<dbReference type="eggNOG" id="ENOG5033HU8">
    <property type="taxonomic scope" value="Bacteria"/>
</dbReference>